<dbReference type="CDD" id="cd06578">
    <property type="entry name" value="HemD"/>
    <property type="match status" value="1"/>
</dbReference>
<dbReference type="Pfam" id="PF02602">
    <property type="entry name" value="HEM4"/>
    <property type="match status" value="1"/>
</dbReference>
<reference evidence="11 12" key="1">
    <citation type="journal article" date="2013" name="Int. J. Syst. Evol. Microbiol.">
        <title>Celerinatantimonas yamalensis sp. nov., a cold-adapted diazotrophic bacterium from a cold permafrost brine.</title>
        <authorList>
            <person name="Shcherbakova V."/>
            <person name="Chuvilskaya N."/>
            <person name="Rivkina E."/>
            <person name="Demidov N."/>
            <person name="Uchaeva V."/>
            <person name="Suetin S."/>
            <person name="Suzina N."/>
            <person name="Gilichinsky D."/>
        </authorList>
    </citation>
    <scope>NUCLEOTIDE SEQUENCE [LARGE SCALE GENOMIC DNA]</scope>
    <source>
        <strain evidence="11 12">C7</strain>
    </source>
</reference>
<dbReference type="RefSeq" id="WP_408624302.1">
    <property type="nucleotide sequence ID" value="NZ_JBEQCT010000006.1"/>
</dbReference>
<dbReference type="Gene3D" id="3.40.50.10090">
    <property type="match status" value="2"/>
</dbReference>
<dbReference type="PANTHER" id="PTHR38042:SF1">
    <property type="entry name" value="UROPORPHYRINOGEN-III SYNTHASE, CHLOROPLASTIC"/>
    <property type="match status" value="1"/>
</dbReference>
<evidence type="ECO:0000259" key="10">
    <source>
        <dbReference type="Pfam" id="PF02602"/>
    </source>
</evidence>
<dbReference type="EC" id="4.2.1.75" evidence="3 9"/>
<proteinExistence type="inferred from homology"/>
<keyword evidence="4 9" id="KW-0456">Lyase</keyword>
<accession>A0ABW9G9E1</accession>
<keyword evidence="5 9" id="KW-0627">Porphyrin biosynthesis</keyword>
<dbReference type="InterPro" id="IPR036108">
    <property type="entry name" value="4pyrrol_syn_uPrphyn_synt_sf"/>
</dbReference>
<evidence type="ECO:0000256" key="1">
    <source>
        <dbReference type="ARBA" id="ARBA00004772"/>
    </source>
</evidence>
<sequence length="243" mass="27039">MKASNRRFLLTRPQPANSADTQQLRANGVQAWGTPLLDFKGCLPFQGVALANYFRSFDTIIALSPRSSLFCQPEFWPDCHYVAMGDSSAQHWRQLGLDVTCPEQATSEGMLAYFQVQPNIGSQQLLILRGQISRNWLPTQLQAITQSVTELCSYQQMLQPISAEQFAMWQIQGINVIVCSSATQVTHLIHTAKQHQAQSWLASCSLAVPSARVAQLIDFPFHHVYNCRGANCDALLATLESIV</sequence>
<evidence type="ECO:0000313" key="12">
    <source>
        <dbReference type="Proteomes" id="UP001629953"/>
    </source>
</evidence>
<evidence type="ECO:0000256" key="2">
    <source>
        <dbReference type="ARBA" id="ARBA00008133"/>
    </source>
</evidence>
<dbReference type="GO" id="GO:0004852">
    <property type="term" value="F:uroporphyrinogen-III synthase activity"/>
    <property type="evidence" value="ECO:0007669"/>
    <property type="project" value="UniProtKB-EC"/>
</dbReference>
<feature type="domain" description="Tetrapyrrole biosynthesis uroporphyrinogen III synthase" evidence="10">
    <location>
        <begin position="22"/>
        <end position="235"/>
    </location>
</feature>
<evidence type="ECO:0000256" key="8">
    <source>
        <dbReference type="ARBA" id="ARBA00048617"/>
    </source>
</evidence>
<comment type="catalytic activity">
    <reaction evidence="8 9">
        <text>hydroxymethylbilane = uroporphyrinogen III + H2O</text>
        <dbReference type="Rhea" id="RHEA:18965"/>
        <dbReference type="ChEBI" id="CHEBI:15377"/>
        <dbReference type="ChEBI" id="CHEBI:57308"/>
        <dbReference type="ChEBI" id="CHEBI:57845"/>
        <dbReference type="EC" id="4.2.1.75"/>
    </reaction>
</comment>
<evidence type="ECO:0000256" key="4">
    <source>
        <dbReference type="ARBA" id="ARBA00023239"/>
    </source>
</evidence>
<protein>
    <recommendedName>
        <fullName evidence="7 9">Uroporphyrinogen-III synthase</fullName>
        <ecNumber evidence="3 9">4.2.1.75</ecNumber>
    </recommendedName>
</protein>
<comment type="caution">
    <text evidence="11">The sequence shown here is derived from an EMBL/GenBank/DDBJ whole genome shotgun (WGS) entry which is preliminary data.</text>
</comment>
<dbReference type="EMBL" id="JBEQCT010000006">
    <property type="protein sequence ID" value="MFM2486039.1"/>
    <property type="molecule type" value="Genomic_DNA"/>
</dbReference>
<gene>
    <name evidence="11" type="ORF">ABUE30_13390</name>
</gene>
<comment type="pathway">
    <text evidence="1 9">Porphyrin-containing compound metabolism; protoporphyrin-IX biosynthesis; coproporphyrinogen-III from 5-aminolevulinate: step 3/4.</text>
</comment>
<evidence type="ECO:0000256" key="9">
    <source>
        <dbReference type="RuleBase" id="RU366031"/>
    </source>
</evidence>
<comment type="function">
    <text evidence="6 9">Catalyzes cyclization of the linear tetrapyrrole, hydroxymethylbilane, to the macrocyclic uroporphyrinogen III.</text>
</comment>
<name>A0ABW9G9E1_9GAMM</name>
<evidence type="ECO:0000313" key="11">
    <source>
        <dbReference type="EMBL" id="MFM2486039.1"/>
    </source>
</evidence>
<dbReference type="PANTHER" id="PTHR38042">
    <property type="entry name" value="UROPORPHYRINOGEN-III SYNTHASE, CHLOROPLASTIC"/>
    <property type="match status" value="1"/>
</dbReference>
<evidence type="ECO:0000256" key="7">
    <source>
        <dbReference type="ARBA" id="ARBA00040167"/>
    </source>
</evidence>
<dbReference type="Proteomes" id="UP001629953">
    <property type="component" value="Unassembled WGS sequence"/>
</dbReference>
<evidence type="ECO:0000256" key="6">
    <source>
        <dbReference type="ARBA" id="ARBA00037589"/>
    </source>
</evidence>
<comment type="similarity">
    <text evidence="2 9">Belongs to the uroporphyrinogen-III synthase family.</text>
</comment>
<keyword evidence="12" id="KW-1185">Reference proteome</keyword>
<dbReference type="SUPFAM" id="SSF69618">
    <property type="entry name" value="HemD-like"/>
    <property type="match status" value="1"/>
</dbReference>
<evidence type="ECO:0000256" key="5">
    <source>
        <dbReference type="ARBA" id="ARBA00023244"/>
    </source>
</evidence>
<evidence type="ECO:0000256" key="3">
    <source>
        <dbReference type="ARBA" id="ARBA00013109"/>
    </source>
</evidence>
<dbReference type="InterPro" id="IPR039793">
    <property type="entry name" value="UROS/Hem4"/>
</dbReference>
<organism evidence="11 12">
    <name type="scientific">Celerinatantimonas yamalensis</name>
    <dbReference type="NCBI Taxonomy" id="559956"/>
    <lineage>
        <taxon>Bacteria</taxon>
        <taxon>Pseudomonadati</taxon>
        <taxon>Pseudomonadota</taxon>
        <taxon>Gammaproteobacteria</taxon>
        <taxon>Celerinatantimonadaceae</taxon>
        <taxon>Celerinatantimonas</taxon>
    </lineage>
</organism>
<dbReference type="InterPro" id="IPR003754">
    <property type="entry name" value="4pyrrol_synth_uPrphyn_synth"/>
</dbReference>